<evidence type="ECO:0000259" key="5">
    <source>
        <dbReference type="Pfam" id="PF08479"/>
    </source>
</evidence>
<protein>
    <submittedName>
        <fullName evidence="6">Hemolysin activation/secretion protein</fullName>
    </submittedName>
</protein>
<keyword evidence="1" id="KW-0472">Membrane</keyword>
<dbReference type="RefSeq" id="WP_130486963.1">
    <property type="nucleotide sequence ID" value="NZ_CBCSEB010000001.1"/>
</dbReference>
<gene>
    <name evidence="6" type="ORF">EV679_1708</name>
</gene>
<dbReference type="Proteomes" id="UP000292039">
    <property type="component" value="Unassembled WGS sequence"/>
</dbReference>
<evidence type="ECO:0000313" key="6">
    <source>
        <dbReference type="EMBL" id="RZS70306.1"/>
    </source>
</evidence>
<evidence type="ECO:0000313" key="7">
    <source>
        <dbReference type="Proteomes" id="UP000292039"/>
    </source>
</evidence>
<dbReference type="GO" id="GO:0046819">
    <property type="term" value="P:protein secretion by the type V secretion system"/>
    <property type="evidence" value="ECO:0007669"/>
    <property type="project" value="TreeGrafter"/>
</dbReference>
<dbReference type="Pfam" id="PF08479">
    <property type="entry name" value="POTRA_2"/>
    <property type="match status" value="1"/>
</dbReference>
<reference evidence="6 7" key="1">
    <citation type="submission" date="2019-02" db="EMBL/GenBank/DDBJ databases">
        <title>Genomic Encyclopedia of Type Strains, Phase IV (KMG-IV): sequencing the most valuable type-strain genomes for metagenomic binning, comparative biology and taxonomic classification.</title>
        <authorList>
            <person name="Goeker M."/>
        </authorList>
    </citation>
    <scope>NUCLEOTIDE SEQUENCE [LARGE SCALE GENOMIC DNA]</scope>
    <source>
        <strain evidence="6 7">DSM 16618</strain>
    </source>
</reference>
<dbReference type="AlphaFoldDB" id="A0A4Q7MR46"/>
<evidence type="ECO:0000256" key="2">
    <source>
        <dbReference type="ARBA" id="ARBA00022692"/>
    </source>
</evidence>
<dbReference type="EMBL" id="SGWZ01000002">
    <property type="protein sequence ID" value="RZS70306.1"/>
    <property type="molecule type" value="Genomic_DNA"/>
</dbReference>
<dbReference type="GO" id="GO:0008320">
    <property type="term" value="F:protein transmembrane transporter activity"/>
    <property type="evidence" value="ECO:0007669"/>
    <property type="project" value="TreeGrafter"/>
</dbReference>
<evidence type="ECO:0000259" key="4">
    <source>
        <dbReference type="Pfam" id="PF03865"/>
    </source>
</evidence>
<comment type="caution">
    <text evidence="6">The sequence shown here is derived from an EMBL/GenBank/DDBJ whole genome shotgun (WGS) entry which is preliminary data.</text>
</comment>
<evidence type="ECO:0000256" key="3">
    <source>
        <dbReference type="ARBA" id="ARBA00023237"/>
    </source>
</evidence>
<accession>A0A4Q7MR46</accession>
<feature type="domain" description="Polypeptide-transport-associated ShlB-type" evidence="5">
    <location>
        <begin position="83"/>
        <end position="155"/>
    </location>
</feature>
<dbReference type="Gene3D" id="3.10.20.310">
    <property type="entry name" value="membrane protein fhac"/>
    <property type="match status" value="1"/>
</dbReference>
<dbReference type="InterPro" id="IPR051544">
    <property type="entry name" value="TPS_OM_transporter"/>
</dbReference>
<dbReference type="InterPro" id="IPR005565">
    <property type="entry name" value="Hemolysn_activator_HlyB_C"/>
</dbReference>
<keyword evidence="2" id="KW-0812">Transmembrane</keyword>
<keyword evidence="3" id="KW-0998">Cell outer membrane</keyword>
<dbReference type="Gene3D" id="2.40.160.50">
    <property type="entry name" value="membrane protein fhac: a member of the omp85/tpsb transporter family"/>
    <property type="match status" value="1"/>
</dbReference>
<proteinExistence type="predicted"/>
<dbReference type="Pfam" id="PF03865">
    <property type="entry name" value="ShlB"/>
    <property type="match status" value="1"/>
</dbReference>
<feature type="domain" description="Haemolysin activator HlyB C-terminal" evidence="4">
    <location>
        <begin position="375"/>
        <end position="552"/>
    </location>
</feature>
<dbReference type="PANTHER" id="PTHR34597">
    <property type="entry name" value="SLR1661 PROTEIN"/>
    <property type="match status" value="1"/>
</dbReference>
<evidence type="ECO:0000256" key="1">
    <source>
        <dbReference type="ARBA" id="ARBA00022452"/>
    </source>
</evidence>
<sequence length="595" mass="64963">MNVEHGPGVLDIRGRWALGSGVVLALMAVASAGAQSLRGNPVDAVPELRQPVVPQQAGSIAPGSQRPGATETAAVLAQRLVPRSFVVEGVTAVPFDEVVALFEPLAGKETTVAGLVREVNAITQLYQQRGFALSYALLQNQGFKDGIVKVTVVEGYVAQVVFTGDVGPVQERLDRLALKLTEERPLRRETLDGVLNLMRTTPGISIVPRLDWPRRADGATAMVIEASREGITATATLSDMGTGNQPLVGATLNSSTALGEKISVAASVPLEHEDVRYVRGAIELPLNDAGLSWEGEGYHYEARPLEEGALTFQRRIKNQRLATGLRYDAAGPSGHFWQWRAGMQAMDSNERWQLRDILPGQLAIDQRTRSRAAYAEMTYSGNGPWRSQHRFTLGLTKGWKGMGARTDYSFSPLLAALLGPAATQNMYREVAAQAAELDYLNIKLNASETLPLAPRTQLRLGALLQYSSQRLPSTEQVSFGKWRYGMGYEQGAIGGDKGLGLEAELSHRLQTGWSGLSDVIPYIGVDYAAAWYNGLRGELIGRQAIASAWVGVRVTDQRRYLLNFNLARPLRDVNPTVAEDSWRFNASYSLFYRGW</sequence>
<keyword evidence="1" id="KW-1134">Transmembrane beta strand</keyword>
<organism evidence="6 7">
    <name type="scientific">Kerstersia gyiorum</name>
    <dbReference type="NCBI Taxonomy" id="206506"/>
    <lineage>
        <taxon>Bacteria</taxon>
        <taxon>Pseudomonadati</taxon>
        <taxon>Pseudomonadota</taxon>
        <taxon>Betaproteobacteria</taxon>
        <taxon>Burkholderiales</taxon>
        <taxon>Alcaligenaceae</taxon>
        <taxon>Kerstersia</taxon>
    </lineage>
</organism>
<dbReference type="PANTHER" id="PTHR34597:SF3">
    <property type="entry name" value="OUTER MEMBRANE TRANSPORTER CDIB"/>
    <property type="match status" value="1"/>
</dbReference>
<dbReference type="InterPro" id="IPR013686">
    <property type="entry name" value="Polypept-transport_assoc_ShlB"/>
</dbReference>
<name>A0A4Q7MR46_9BURK</name>
<dbReference type="GO" id="GO:0098046">
    <property type="term" value="C:type V protein secretion system complex"/>
    <property type="evidence" value="ECO:0007669"/>
    <property type="project" value="TreeGrafter"/>
</dbReference>